<dbReference type="EMBL" id="KZ824440">
    <property type="protein sequence ID" value="RAL00467.1"/>
    <property type="molecule type" value="Genomic_DNA"/>
</dbReference>
<dbReference type="InterPro" id="IPR011009">
    <property type="entry name" value="Kinase-like_dom_sf"/>
</dbReference>
<evidence type="ECO:0000313" key="3">
    <source>
        <dbReference type="Proteomes" id="UP000249402"/>
    </source>
</evidence>
<dbReference type="RefSeq" id="XP_025574794.1">
    <property type="nucleotide sequence ID" value="XM_025722127.1"/>
</dbReference>
<protein>
    <recommendedName>
        <fullName evidence="1">Protein kinase domain-containing protein</fullName>
    </recommendedName>
</protein>
<accession>A0A395GY32</accession>
<reference evidence="2 3" key="1">
    <citation type="submission" date="2018-02" db="EMBL/GenBank/DDBJ databases">
        <title>The genomes of Aspergillus section Nigri reveals drivers in fungal speciation.</title>
        <authorList>
            <consortium name="DOE Joint Genome Institute"/>
            <person name="Vesth T.C."/>
            <person name="Nybo J."/>
            <person name="Theobald S."/>
            <person name="Brandl J."/>
            <person name="Frisvad J.C."/>
            <person name="Nielsen K.F."/>
            <person name="Lyhne E.K."/>
            <person name="Kogle M.E."/>
            <person name="Kuo A."/>
            <person name="Riley R."/>
            <person name="Clum A."/>
            <person name="Nolan M."/>
            <person name="Lipzen A."/>
            <person name="Salamov A."/>
            <person name="Henrissat B."/>
            <person name="Wiebenga A."/>
            <person name="De vries R.P."/>
            <person name="Grigoriev I.V."/>
            <person name="Mortensen U.H."/>
            <person name="Andersen M.R."/>
            <person name="Baker S.E."/>
        </authorList>
    </citation>
    <scope>NUCLEOTIDE SEQUENCE [LARGE SCALE GENOMIC DNA]</scope>
    <source>
        <strain evidence="2 3">CBS 121593</strain>
    </source>
</reference>
<dbReference type="STRING" id="1448316.A0A395GY32"/>
<gene>
    <name evidence="2" type="ORF">BO80DRAFT_455699</name>
</gene>
<dbReference type="AlphaFoldDB" id="A0A395GY32"/>
<dbReference type="SUPFAM" id="SSF56112">
    <property type="entry name" value="Protein kinase-like (PK-like)"/>
    <property type="match status" value="1"/>
</dbReference>
<evidence type="ECO:0000259" key="1">
    <source>
        <dbReference type="PROSITE" id="PS50011"/>
    </source>
</evidence>
<dbReference type="Gene3D" id="1.10.510.10">
    <property type="entry name" value="Transferase(Phosphotransferase) domain 1"/>
    <property type="match status" value="1"/>
</dbReference>
<dbReference type="GO" id="GO:0005524">
    <property type="term" value="F:ATP binding"/>
    <property type="evidence" value="ECO:0007669"/>
    <property type="project" value="InterPro"/>
</dbReference>
<dbReference type="InterPro" id="IPR000719">
    <property type="entry name" value="Prot_kinase_dom"/>
</dbReference>
<dbReference type="GeneID" id="37226992"/>
<organism evidence="2 3">
    <name type="scientific">Aspergillus ibericus CBS 121593</name>
    <dbReference type="NCBI Taxonomy" id="1448316"/>
    <lineage>
        <taxon>Eukaryota</taxon>
        <taxon>Fungi</taxon>
        <taxon>Dikarya</taxon>
        <taxon>Ascomycota</taxon>
        <taxon>Pezizomycotina</taxon>
        <taxon>Eurotiomycetes</taxon>
        <taxon>Eurotiomycetidae</taxon>
        <taxon>Eurotiales</taxon>
        <taxon>Aspergillaceae</taxon>
        <taxon>Aspergillus</taxon>
        <taxon>Aspergillus subgen. Circumdati</taxon>
    </lineage>
</organism>
<feature type="domain" description="Protein kinase" evidence="1">
    <location>
        <begin position="135"/>
        <end position="326"/>
    </location>
</feature>
<dbReference type="OrthoDB" id="4062651at2759"/>
<keyword evidence="3" id="KW-1185">Reference proteome</keyword>
<sequence length="326" mass="37545">MSSQDSAWSLRELFFHRYDKTVEITIISKGNCFEIEIAPANFSNSPSALETYTDLINSMCDEEDYHLTQEAEEDLYIWALGPFLPIFADFDPNPVNPHPFTLRDYLHPQIYRYSLFIINERLEPRLDHTVPNQLLPSGVDLGNFALHPTWHKMKPENIQLPGTDYNELYSRPPNKVIADNTNCFLKRLESGDRRAATRELGVYKQIETLGLPNRIQVPRVVGVVEDEEEESRITGILLTWVQCGYRTLHCALKPETSLDLRKRWDTQVTSTVDCLHEAGIIWGDVKADNVLIDHEDNAWKSRMETVEGDEEGLAQLKEFLYLGKTF</sequence>
<dbReference type="GO" id="GO:0004672">
    <property type="term" value="F:protein kinase activity"/>
    <property type="evidence" value="ECO:0007669"/>
    <property type="project" value="InterPro"/>
</dbReference>
<dbReference type="VEuPathDB" id="FungiDB:BO80DRAFT_455699"/>
<evidence type="ECO:0000313" key="2">
    <source>
        <dbReference type="EMBL" id="RAL00467.1"/>
    </source>
</evidence>
<dbReference type="PROSITE" id="PS50011">
    <property type="entry name" value="PROTEIN_KINASE_DOM"/>
    <property type="match status" value="1"/>
</dbReference>
<name>A0A395GY32_9EURO</name>
<dbReference type="Proteomes" id="UP000249402">
    <property type="component" value="Unassembled WGS sequence"/>
</dbReference>
<proteinExistence type="predicted"/>